<dbReference type="AlphaFoldDB" id="A0A9X4MPE1"/>
<dbReference type="GO" id="GO:0043165">
    <property type="term" value="P:Gram-negative-bacterium-type cell outer membrane assembly"/>
    <property type="evidence" value="ECO:0007669"/>
    <property type="project" value="InterPro"/>
</dbReference>
<dbReference type="GO" id="GO:0019867">
    <property type="term" value="C:outer membrane"/>
    <property type="evidence" value="ECO:0007669"/>
    <property type="project" value="InterPro"/>
</dbReference>
<gene>
    <name evidence="1" type="primary">lptE</name>
    <name evidence="1" type="ORF">OLX77_09880</name>
</gene>
<dbReference type="EMBL" id="JAPHEH010000001">
    <property type="protein sequence ID" value="MDG4476462.1"/>
    <property type="molecule type" value="Genomic_DNA"/>
</dbReference>
<accession>A0A9X4MPE1</accession>
<proteinExistence type="predicted"/>
<keyword evidence="2" id="KW-1185">Reference proteome</keyword>
<dbReference type="RefSeq" id="WP_307633429.1">
    <property type="nucleotide sequence ID" value="NZ_JAPHEH010000001.1"/>
</dbReference>
<organism evidence="1 2">
    <name type="scientific">Thiovibrio frasassiensis</name>
    <dbReference type="NCBI Taxonomy" id="2984131"/>
    <lineage>
        <taxon>Bacteria</taxon>
        <taxon>Pseudomonadati</taxon>
        <taxon>Thermodesulfobacteriota</taxon>
        <taxon>Desulfobulbia</taxon>
        <taxon>Desulfobulbales</taxon>
        <taxon>Thiovibrionaceae</taxon>
        <taxon>Thiovibrio</taxon>
    </lineage>
</organism>
<dbReference type="Proteomes" id="UP001154240">
    <property type="component" value="Unassembled WGS sequence"/>
</dbReference>
<dbReference type="PROSITE" id="PS51257">
    <property type="entry name" value="PROKAR_LIPOPROTEIN"/>
    <property type="match status" value="1"/>
</dbReference>
<comment type="caution">
    <text evidence="1">The sequence shown here is derived from an EMBL/GenBank/DDBJ whole genome shotgun (WGS) entry which is preliminary data.</text>
</comment>
<dbReference type="Pfam" id="PF04390">
    <property type="entry name" value="LptE"/>
    <property type="match status" value="1"/>
</dbReference>
<sequence>MKMFSLKNLSLLLLLLIVAGCGYHNPNMLPPDKQGRIVKLYVPLWANPTNELRLASDIHNGLQDWLGQSKQFTLVNSSGEADYVLNGKINSVSYTGRAYDAKDRALALIATLSTGYTLTDTRTGKSAWQSGFALTETYSLQTDAHKKQALDTLVDKLAEDIYIRLYSAISRYEKNKARLKN</sequence>
<reference evidence="1" key="1">
    <citation type="journal article" date="2022" name="bioRxiv">
        <title>Thiovibrio frasassiensisgen. nov., sp. nov., an autotrophic, elemental sulfur disproportionating bacterium isolated from sulfidic karst sediment, and proposal of Thiovibrionaceae fam. nov.</title>
        <authorList>
            <person name="Aronson H."/>
            <person name="Thomas C."/>
            <person name="Bhattacharyya M."/>
            <person name="Eckstein S."/>
            <person name="Jensen S."/>
            <person name="Barco R."/>
            <person name="Macalady J."/>
            <person name="Amend J."/>
        </authorList>
    </citation>
    <scope>NUCLEOTIDE SEQUENCE</scope>
    <source>
        <strain evidence="1">RS19-109</strain>
    </source>
</reference>
<keyword evidence="1" id="KW-0449">Lipoprotein</keyword>
<reference evidence="1" key="2">
    <citation type="submission" date="2022-10" db="EMBL/GenBank/DDBJ databases">
        <authorList>
            <person name="Aronson H.S."/>
        </authorList>
    </citation>
    <scope>NUCLEOTIDE SEQUENCE</scope>
    <source>
        <strain evidence="1">RS19-109</strain>
    </source>
</reference>
<protein>
    <submittedName>
        <fullName evidence="1">LPS assembly lipoprotein LptE</fullName>
    </submittedName>
</protein>
<evidence type="ECO:0000313" key="2">
    <source>
        <dbReference type="Proteomes" id="UP001154240"/>
    </source>
</evidence>
<name>A0A9X4MPE1_9BACT</name>
<dbReference type="InterPro" id="IPR007485">
    <property type="entry name" value="LPS_assembly_LptE"/>
</dbReference>
<evidence type="ECO:0000313" key="1">
    <source>
        <dbReference type="EMBL" id="MDG4476462.1"/>
    </source>
</evidence>